<evidence type="ECO:0000256" key="3">
    <source>
        <dbReference type="ARBA" id="ARBA00006001"/>
    </source>
</evidence>
<accession>A0A2U2N0U8</accession>
<dbReference type="HAMAP" id="MF_01965">
    <property type="entry name" value="NADHX_dehydratase"/>
    <property type="match status" value="1"/>
</dbReference>
<keyword evidence="8 17" id="KW-0521">NADP</keyword>
<evidence type="ECO:0000259" key="21">
    <source>
        <dbReference type="PROSITE" id="PS51385"/>
    </source>
</evidence>
<feature type="binding site" evidence="17">
    <location>
        <position position="260"/>
    </location>
    <ligand>
        <name>(6S)-NADPHX</name>
        <dbReference type="ChEBI" id="CHEBI:64076"/>
    </ligand>
</feature>
<evidence type="ECO:0000256" key="8">
    <source>
        <dbReference type="ARBA" id="ARBA00022857"/>
    </source>
</evidence>
<dbReference type="InterPro" id="IPR030677">
    <property type="entry name" value="Nnr"/>
</dbReference>
<keyword evidence="11 18" id="KW-0413">Isomerase</keyword>
<dbReference type="PROSITE" id="PS01050">
    <property type="entry name" value="YJEF_C_2"/>
    <property type="match status" value="1"/>
</dbReference>
<evidence type="ECO:0000256" key="7">
    <source>
        <dbReference type="ARBA" id="ARBA00022840"/>
    </source>
</evidence>
<dbReference type="PIRSF" id="PIRSF017184">
    <property type="entry name" value="Nnr"/>
    <property type="match status" value="1"/>
</dbReference>
<dbReference type="GO" id="GO:0052855">
    <property type="term" value="F:ADP-dependent NAD(P)H-hydrate dehydratase activity"/>
    <property type="evidence" value="ECO:0007669"/>
    <property type="project" value="UniProtKB-UniRule"/>
</dbReference>
<feature type="domain" description="YjeF N-terminal" evidence="21">
    <location>
        <begin position="14"/>
        <end position="215"/>
    </location>
</feature>
<dbReference type="Gene3D" id="3.40.50.10260">
    <property type="entry name" value="YjeF N-terminal domain"/>
    <property type="match status" value="1"/>
</dbReference>
<feature type="binding site" evidence="18">
    <location>
        <position position="158"/>
    </location>
    <ligand>
        <name>(6S)-NADPHX</name>
        <dbReference type="ChEBI" id="CHEBI:64076"/>
    </ligand>
</feature>
<evidence type="ECO:0000256" key="18">
    <source>
        <dbReference type="HAMAP-Rule" id="MF_01966"/>
    </source>
</evidence>
<comment type="similarity">
    <text evidence="4 19">In the C-terminal section; belongs to the NnrD/CARKD family.</text>
</comment>
<comment type="caution">
    <text evidence="22">The sequence shown here is derived from an EMBL/GenBank/DDBJ whole genome shotgun (WGS) entry which is preliminary data.</text>
</comment>
<evidence type="ECO:0000256" key="2">
    <source>
        <dbReference type="ARBA" id="ARBA00000909"/>
    </source>
</evidence>
<dbReference type="InterPro" id="IPR000631">
    <property type="entry name" value="CARKD"/>
</dbReference>
<keyword evidence="13" id="KW-0511">Multifunctional enzyme</keyword>
<gene>
    <name evidence="17" type="primary">nnrD</name>
    <name evidence="18" type="synonym">nnrE</name>
    <name evidence="22" type="ORF">DEM34_10945</name>
</gene>
<comment type="similarity">
    <text evidence="18">Belongs to the NnrE/AIBP family.</text>
</comment>
<comment type="catalytic activity">
    <reaction evidence="16 17 19">
        <text>(6S)-NADPHX + ADP = AMP + phosphate + NADPH + H(+)</text>
        <dbReference type="Rhea" id="RHEA:32235"/>
        <dbReference type="ChEBI" id="CHEBI:15378"/>
        <dbReference type="ChEBI" id="CHEBI:43474"/>
        <dbReference type="ChEBI" id="CHEBI:57783"/>
        <dbReference type="ChEBI" id="CHEBI:64076"/>
        <dbReference type="ChEBI" id="CHEBI:456215"/>
        <dbReference type="ChEBI" id="CHEBI:456216"/>
        <dbReference type="EC" id="4.2.1.136"/>
    </reaction>
</comment>
<dbReference type="NCBIfam" id="TIGR00197">
    <property type="entry name" value="yjeF_nterm"/>
    <property type="match status" value="1"/>
</dbReference>
<feature type="domain" description="YjeF C-terminal" evidence="20">
    <location>
        <begin position="225"/>
        <end position="493"/>
    </location>
</feature>
<dbReference type="Pfam" id="PF03853">
    <property type="entry name" value="YjeF_N"/>
    <property type="match status" value="1"/>
</dbReference>
<dbReference type="GO" id="GO:0110051">
    <property type="term" value="P:metabolite repair"/>
    <property type="evidence" value="ECO:0007669"/>
    <property type="project" value="TreeGrafter"/>
</dbReference>
<feature type="binding site" evidence="17">
    <location>
        <begin position="405"/>
        <end position="409"/>
    </location>
    <ligand>
        <name>AMP</name>
        <dbReference type="ChEBI" id="CHEBI:456215"/>
    </ligand>
</feature>
<dbReference type="GO" id="GO:0052856">
    <property type="term" value="F:NAD(P)HX epimerase activity"/>
    <property type="evidence" value="ECO:0007669"/>
    <property type="project" value="UniProtKB-UniRule"/>
</dbReference>
<comment type="function">
    <text evidence="14 19">Bifunctional enzyme that catalyzes the epimerization of the S- and R-forms of NAD(P)HX and the dehydration of the S-form of NAD(P)HX at the expense of ADP, which is converted to AMP. This allows the repair of both epimers of NAD(P)HX, a damaged form of NAD(P)H that is a result of enzymatic or heat-dependent hydration.</text>
</comment>
<evidence type="ECO:0000256" key="11">
    <source>
        <dbReference type="ARBA" id="ARBA00023235"/>
    </source>
</evidence>
<dbReference type="PANTHER" id="PTHR12592:SF0">
    <property type="entry name" value="ATP-DEPENDENT (S)-NAD(P)H-HYDRATE DEHYDRATASE"/>
    <property type="match status" value="1"/>
</dbReference>
<dbReference type="RefSeq" id="WP_109678854.1">
    <property type="nucleotide sequence ID" value="NZ_CP086615.1"/>
</dbReference>
<name>A0A2U2N0U8_9GAMM</name>
<evidence type="ECO:0000256" key="16">
    <source>
        <dbReference type="ARBA" id="ARBA00049209"/>
    </source>
</evidence>
<dbReference type="AlphaFoldDB" id="A0A2U2N0U8"/>
<dbReference type="InterPro" id="IPR017953">
    <property type="entry name" value="Carbohydrate_kinase_pred_CS"/>
</dbReference>
<dbReference type="HAMAP" id="MF_01966">
    <property type="entry name" value="NADHX_epimerase"/>
    <property type="match status" value="1"/>
</dbReference>
<protein>
    <recommendedName>
        <fullName evidence="19">Bifunctional NAD(P)H-hydrate repair enzyme</fullName>
    </recommendedName>
    <alternativeName>
        <fullName evidence="19">Nicotinamide nucleotide repair protein</fullName>
    </alternativeName>
    <domain>
        <recommendedName>
            <fullName evidence="19">ADP-dependent (S)-NAD(P)H-hydrate dehydratase</fullName>
            <ecNumber evidence="19">4.2.1.136</ecNumber>
        </recommendedName>
        <alternativeName>
            <fullName evidence="19">ADP-dependent NAD(P)HX dehydratase</fullName>
        </alternativeName>
    </domain>
    <domain>
        <recommendedName>
            <fullName evidence="19">NAD(P)H-hydrate epimerase</fullName>
            <ecNumber evidence="19">5.1.99.6</ecNumber>
        </recommendedName>
    </domain>
</protein>
<evidence type="ECO:0000313" key="23">
    <source>
        <dbReference type="Proteomes" id="UP000245474"/>
    </source>
</evidence>
<evidence type="ECO:0000256" key="10">
    <source>
        <dbReference type="ARBA" id="ARBA00023027"/>
    </source>
</evidence>
<dbReference type="SUPFAM" id="SSF53613">
    <property type="entry name" value="Ribokinase-like"/>
    <property type="match status" value="1"/>
</dbReference>
<comment type="function">
    <text evidence="18">Catalyzes the epimerization of the S- and R-forms of NAD(P)HX, a damaged form of NAD(P)H that is a result of enzymatic or heat-dependent hydration. This is a prerequisite for the S-specific NAD(P)H-hydrate dehydratase to allow the repair of both epimers of NAD(P)HX.</text>
</comment>
<feature type="binding site" evidence="17">
    <location>
        <position position="321"/>
    </location>
    <ligand>
        <name>(6S)-NADPHX</name>
        <dbReference type="ChEBI" id="CHEBI:64076"/>
    </ligand>
</feature>
<feature type="binding site" evidence="18">
    <location>
        <position position="63"/>
    </location>
    <ligand>
        <name>K(+)</name>
        <dbReference type="ChEBI" id="CHEBI:29103"/>
    </ligand>
</feature>
<dbReference type="OrthoDB" id="9806925at2"/>
<keyword evidence="12 17" id="KW-0456">Lyase</keyword>
<dbReference type="Pfam" id="PF01256">
    <property type="entry name" value="Carb_kinase"/>
    <property type="match status" value="1"/>
</dbReference>
<keyword evidence="5 18" id="KW-0479">Metal-binding</keyword>
<dbReference type="Proteomes" id="UP000245474">
    <property type="component" value="Unassembled WGS sequence"/>
</dbReference>
<proteinExistence type="inferred from homology"/>
<dbReference type="Gene3D" id="3.40.1190.20">
    <property type="match status" value="1"/>
</dbReference>
<evidence type="ECO:0000256" key="9">
    <source>
        <dbReference type="ARBA" id="ARBA00022958"/>
    </source>
</evidence>
<dbReference type="GO" id="GO:0005524">
    <property type="term" value="F:ATP binding"/>
    <property type="evidence" value="ECO:0007669"/>
    <property type="project" value="UniProtKB-UniRule"/>
</dbReference>
<evidence type="ECO:0000256" key="13">
    <source>
        <dbReference type="ARBA" id="ARBA00023268"/>
    </source>
</evidence>
<dbReference type="SUPFAM" id="SSF64153">
    <property type="entry name" value="YjeF N-terminal domain-like"/>
    <property type="match status" value="1"/>
</dbReference>
<dbReference type="InterPro" id="IPR004443">
    <property type="entry name" value="YjeF_N_dom"/>
</dbReference>
<comment type="cofactor">
    <cofactor evidence="17">
        <name>Mg(2+)</name>
        <dbReference type="ChEBI" id="CHEBI:18420"/>
    </cofactor>
</comment>
<evidence type="ECO:0000256" key="15">
    <source>
        <dbReference type="ARBA" id="ARBA00048238"/>
    </source>
</evidence>
<dbReference type="PROSITE" id="PS51385">
    <property type="entry name" value="YJEF_N"/>
    <property type="match status" value="1"/>
</dbReference>
<comment type="catalytic activity">
    <reaction evidence="2 18 19">
        <text>(6R)-NADPHX = (6S)-NADPHX</text>
        <dbReference type="Rhea" id="RHEA:32227"/>
        <dbReference type="ChEBI" id="CHEBI:64076"/>
        <dbReference type="ChEBI" id="CHEBI:64077"/>
        <dbReference type="EC" id="5.1.99.6"/>
    </reaction>
</comment>
<comment type="catalytic activity">
    <reaction evidence="1 18 19">
        <text>(6R)-NADHX = (6S)-NADHX</text>
        <dbReference type="Rhea" id="RHEA:32215"/>
        <dbReference type="ChEBI" id="CHEBI:64074"/>
        <dbReference type="ChEBI" id="CHEBI:64075"/>
        <dbReference type="EC" id="5.1.99.6"/>
    </reaction>
</comment>
<evidence type="ECO:0000256" key="19">
    <source>
        <dbReference type="PIRNR" id="PIRNR017184"/>
    </source>
</evidence>
<feature type="binding site" evidence="18">
    <location>
        <begin position="129"/>
        <end position="135"/>
    </location>
    <ligand>
        <name>(6S)-NADPHX</name>
        <dbReference type="ChEBI" id="CHEBI:64076"/>
    </ligand>
</feature>
<dbReference type="InterPro" id="IPR036652">
    <property type="entry name" value="YjeF_N_dom_sf"/>
</dbReference>
<dbReference type="PROSITE" id="PS51383">
    <property type="entry name" value="YJEF_C_3"/>
    <property type="match status" value="1"/>
</dbReference>
<evidence type="ECO:0000259" key="20">
    <source>
        <dbReference type="PROSITE" id="PS51383"/>
    </source>
</evidence>
<evidence type="ECO:0000256" key="14">
    <source>
        <dbReference type="ARBA" id="ARBA00025153"/>
    </source>
</evidence>
<comment type="catalytic activity">
    <reaction evidence="15 17 19">
        <text>(6S)-NADHX + ADP = AMP + phosphate + NADH + H(+)</text>
        <dbReference type="Rhea" id="RHEA:32223"/>
        <dbReference type="ChEBI" id="CHEBI:15378"/>
        <dbReference type="ChEBI" id="CHEBI:43474"/>
        <dbReference type="ChEBI" id="CHEBI:57945"/>
        <dbReference type="ChEBI" id="CHEBI:64074"/>
        <dbReference type="ChEBI" id="CHEBI:456215"/>
        <dbReference type="ChEBI" id="CHEBI:456216"/>
        <dbReference type="EC" id="4.2.1.136"/>
    </reaction>
</comment>
<evidence type="ECO:0000313" key="22">
    <source>
        <dbReference type="EMBL" id="PWG62875.1"/>
    </source>
</evidence>
<dbReference type="InterPro" id="IPR029056">
    <property type="entry name" value="Ribokinase-like"/>
</dbReference>
<comment type="function">
    <text evidence="17">Catalyzes the dehydration of the S-form of NAD(P)HX at the expense of ADP, which is converted to AMP. Together with NAD(P)HX epimerase, which catalyzes the epimerization of the S- and R-forms, the enzyme allows the repair of both epimers of NAD(P)HX, a damaged form of NAD(P)H that is a result of enzymatic or heat-dependent hydration.</text>
</comment>
<comment type="subunit">
    <text evidence="17">Homotetramer.</text>
</comment>
<feature type="binding site" evidence="18">
    <location>
        <begin position="62"/>
        <end position="66"/>
    </location>
    <ligand>
        <name>(6S)-NADPHX</name>
        <dbReference type="ChEBI" id="CHEBI:64076"/>
    </ligand>
</feature>
<keyword evidence="10 17" id="KW-0520">NAD</keyword>
<evidence type="ECO:0000256" key="1">
    <source>
        <dbReference type="ARBA" id="ARBA00000013"/>
    </source>
</evidence>
<dbReference type="EMBL" id="QFFI01000015">
    <property type="protein sequence ID" value="PWG62875.1"/>
    <property type="molecule type" value="Genomic_DNA"/>
</dbReference>
<feature type="binding site" evidence="17">
    <location>
        <position position="434"/>
    </location>
    <ligand>
        <name>(6S)-NADPHX</name>
        <dbReference type="ChEBI" id="CHEBI:64076"/>
    </ligand>
</feature>
<feature type="binding site" evidence="18">
    <location>
        <position position="125"/>
    </location>
    <ligand>
        <name>K(+)</name>
        <dbReference type="ChEBI" id="CHEBI:29103"/>
    </ligand>
</feature>
<comment type="similarity">
    <text evidence="3 19">In the N-terminal section; belongs to the NnrE/AIBP family.</text>
</comment>
<feature type="binding site" evidence="17">
    <location>
        <position position="433"/>
    </location>
    <ligand>
        <name>AMP</name>
        <dbReference type="ChEBI" id="CHEBI:456215"/>
    </ligand>
</feature>
<dbReference type="GO" id="GO:0046496">
    <property type="term" value="P:nicotinamide nucleotide metabolic process"/>
    <property type="evidence" value="ECO:0007669"/>
    <property type="project" value="UniProtKB-UniRule"/>
</dbReference>
<feature type="binding site" evidence="18">
    <location>
        <position position="161"/>
    </location>
    <ligand>
        <name>K(+)</name>
        <dbReference type="ChEBI" id="CHEBI:29103"/>
    </ligand>
</feature>
<feature type="binding site" evidence="17">
    <location>
        <position position="368"/>
    </location>
    <ligand>
        <name>(6S)-NADPHX</name>
        <dbReference type="ChEBI" id="CHEBI:64076"/>
    </ligand>
</feature>
<evidence type="ECO:0000256" key="12">
    <source>
        <dbReference type="ARBA" id="ARBA00023239"/>
    </source>
</evidence>
<organism evidence="22 23">
    <name type="scientific">Sediminicurvatus halobius</name>
    <dbReference type="NCBI Taxonomy" id="2182432"/>
    <lineage>
        <taxon>Bacteria</taxon>
        <taxon>Pseudomonadati</taxon>
        <taxon>Pseudomonadota</taxon>
        <taxon>Gammaproteobacteria</taxon>
        <taxon>Chromatiales</taxon>
        <taxon>Ectothiorhodospiraceae</taxon>
        <taxon>Sediminicurvatus</taxon>
    </lineage>
</organism>
<dbReference type="GO" id="GO:0046872">
    <property type="term" value="F:metal ion binding"/>
    <property type="evidence" value="ECO:0007669"/>
    <property type="project" value="UniProtKB-UniRule"/>
</dbReference>
<dbReference type="NCBIfam" id="TIGR00196">
    <property type="entry name" value="yjeF_cterm"/>
    <property type="match status" value="1"/>
</dbReference>
<evidence type="ECO:0000256" key="17">
    <source>
        <dbReference type="HAMAP-Rule" id="MF_01965"/>
    </source>
</evidence>
<sequence length="493" mass="50130">MSELPDALYTPEQVRELDRRAIEDYGLPGEQLMERAGASAYRLLRRRFPDARRLLVLCGGGNNGGDGYVIARRAHQDGLEVTLCPLVPIERLKGSAAAAARGAGEQLEPTAFDAEHLAGADLVVDALLGTGLDRPVAGELGEVIAAVNAAGRPVLAVDVPSGLSARTGAVLGVAVRAALTPTFIGLKQGLFTGDAPAYTGEVVFDDLQVPPGVYDAPAPVARLLGDGWLRDRLPPRERTAHKGRFGHVLVVGGDHGMGGAARLAAEAAGRTGAGLVSVATRPAHVPAVLAARPELMVRGVEEGESLAPLLERATVLACGPGLGTGPWGRALLAEALAAGLPLVLDADALSLLSAGMALPDGPRVLTPHPGEAARLLDTDTTSIQQDRFAATQEIARRYRAAVVLKGAGTVVADVERCAVCAAGNPGMASGGMGDVLTGVVAALLAQGLTAFEAAAAGALVHATAADRAAAAGGERGLLAGDLFAALRTVVNPA</sequence>
<evidence type="ECO:0000256" key="5">
    <source>
        <dbReference type="ARBA" id="ARBA00022723"/>
    </source>
</evidence>
<keyword evidence="7 17" id="KW-0067">ATP-binding</keyword>
<keyword evidence="23" id="KW-1185">Reference proteome</keyword>
<comment type="caution">
    <text evidence="18">Lacks conserved residue(s) required for the propagation of feature annotation.</text>
</comment>
<dbReference type="EC" id="5.1.99.6" evidence="19"/>
<evidence type="ECO:0000256" key="6">
    <source>
        <dbReference type="ARBA" id="ARBA00022741"/>
    </source>
</evidence>
<keyword evidence="9 18" id="KW-0630">Potassium</keyword>
<reference evidence="22 23" key="1">
    <citation type="submission" date="2018-05" db="EMBL/GenBank/DDBJ databases">
        <title>Spiribacter halobius sp. nov., a moderately halophilic bacterium isolated from marine solar saltern.</title>
        <authorList>
            <person name="Zheng W.-S."/>
            <person name="Lu D.-C."/>
            <person name="Du Z.-J."/>
        </authorList>
    </citation>
    <scope>NUCLEOTIDE SEQUENCE [LARGE SCALE GENOMIC DNA]</scope>
    <source>
        <strain evidence="22 23">E85</strain>
    </source>
</reference>
<comment type="similarity">
    <text evidence="17">Belongs to the NnrD/CARKD family.</text>
</comment>
<evidence type="ECO:0000256" key="4">
    <source>
        <dbReference type="ARBA" id="ARBA00009524"/>
    </source>
</evidence>
<dbReference type="PANTHER" id="PTHR12592">
    <property type="entry name" value="ATP-DEPENDENT (S)-NAD(P)H-HYDRATE DEHYDRATASE FAMILY MEMBER"/>
    <property type="match status" value="1"/>
</dbReference>
<dbReference type="EC" id="4.2.1.136" evidence="19"/>
<dbReference type="CDD" id="cd01171">
    <property type="entry name" value="YXKO-related"/>
    <property type="match status" value="1"/>
</dbReference>
<keyword evidence="6 17" id="KW-0547">Nucleotide-binding</keyword>
<comment type="cofactor">
    <cofactor evidence="18 19">
        <name>K(+)</name>
        <dbReference type="ChEBI" id="CHEBI:29103"/>
    </cofactor>
    <text evidence="18 19">Binds 1 potassium ion per subunit.</text>
</comment>